<keyword evidence="3" id="KW-1185">Reference proteome</keyword>
<feature type="non-terminal residue" evidence="2">
    <location>
        <position position="1"/>
    </location>
</feature>
<feature type="domain" description="Acyl-CoA dehydrogenase/oxidase N-terminal" evidence="1">
    <location>
        <begin position="2"/>
        <end position="31"/>
    </location>
</feature>
<protein>
    <submittedName>
        <fullName evidence="2">Medium-chain specific acyl-CoA dehydrogenase, mitochondrial</fullName>
    </submittedName>
</protein>
<dbReference type="EMBL" id="MU550619">
    <property type="protein sequence ID" value="KAI5627529.1"/>
    <property type="molecule type" value="Genomic_DNA"/>
</dbReference>
<reference evidence="2" key="1">
    <citation type="submission" date="2018-07" db="EMBL/GenBank/DDBJ databases">
        <title>Comparative genomics of catfishes provides insights into carnivory and benthic adaptation.</title>
        <authorList>
            <person name="Zhang Y."/>
            <person name="Wang D."/>
            <person name="Peng Z."/>
            <person name="Zheng S."/>
            <person name="Shao F."/>
            <person name="Tao W."/>
        </authorList>
    </citation>
    <scope>NUCLEOTIDE SEQUENCE</scope>
    <source>
        <strain evidence="2">Chongqing</strain>
    </source>
</reference>
<gene>
    <name evidence="2" type="ORF">C0J50_12918</name>
</gene>
<dbReference type="InterPro" id="IPR013786">
    <property type="entry name" value="AcylCoA_DH/ox_N"/>
</dbReference>
<accession>A0AAD5B2I1</accession>
<sequence>LTEQQKEFQDVARKFAREEIIPVAPDYDKSGE</sequence>
<dbReference type="InterPro" id="IPR037069">
    <property type="entry name" value="AcylCoA_DH/ox_N_sf"/>
</dbReference>
<evidence type="ECO:0000313" key="2">
    <source>
        <dbReference type="EMBL" id="KAI5627529.1"/>
    </source>
</evidence>
<feature type="non-terminal residue" evidence="2">
    <location>
        <position position="32"/>
    </location>
</feature>
<dbReference type="Gene3D" id="1.10.540.10">
    <property type="entry name" value="Acyl-CoA dehydrogenase/oxidase, N-terminal domain"/>
    <property type="match status" value="1"/>
</dbReference>
<dbReference type="GO" id="GO:0016627">
    <property type="term" value="F:oxidoreductase activity, acting on the CH-CH group of donors"/>
    <property type="evidence" value="ECO:0007669"/>
    <property type="project" value="InterPro"/>
</dbReference>
<dbReference type="AlphaFoldDB" id="A0AAD5B2I1"/>
<organism evidence="2 3">
    <name type="scientific">Silurus asotus</name>
    <name type="common">Amur catfish</name>
    <name type="synonym">Parasilurus asotus</name>
    <dbReference type="NCBI Taxonomy" id="30991"/>
    <lineage>
        <taxon>Eukaryota</taxon>
        <taxon>Metazoa</taxon>
        <taxon>Chordata</taxon>
        <taxon>Craniata</taxon>
        <taxon>Vertebrata</taxon>
        <taxon>Euteleostomi</taxon>
        <taxon>Actinopterygii</taxon>
        <taxon>Neopterygii</taxon>
        <taxon>Teleostei</taxon>
        <taxon>Ostariophysi</taxon>
        <taxon>Siluriformes</taxon>
        <taxon>Siluridae</taxon>
        <taxon>Silurus</taxon>
    </lineage>
</organism>
<dbReference type="Proteomes" id="UP001205998">
    <property type="component" value="Unassembled WGS sequence"/>
</dbReference>
<evidence type="ECO:0000313" key="3">
    <source>
        <dbReference type="Proteomes" id="UP001205998"/>
    </source>
</evidence>
<name>A0AAD5B2I1_SILAS</name>
<evidence type="ECO:0000259" key="1">
    <source>
        <dbReference type="Pfam" id="PF02771"/>
    </source>
</evidence>
<proteinExistence type="predicted"/>
<comment type="caution">
    <text evidence="2">The sequence shown here is derived from an EMBL/GenBank/DDBJ whole genome shotgun (WGS) entry which is preliminary data.</text>
</comment>
<dbReference type="Pfam" id="PF02771">
    <property type="entry name" value="Acyl-CoA_dh_N"/>
    <property type="match status" value="1"/>
</dbReference>
<dbReference type="GO" id="GO:0050660">
    <property type="term" value="F:flavin adenine dinucleotide binding"/>
    <property type="evidence" value="ECO:0007669"/>
    <property type="project" value="InterPro"/>
</dbReference>